<dbReference type="EMBL" id="WNKU01000001">
    <property type="protein sequence ID" value="MTV47740.1"/>
    <property type="molecule type" value="Genomic_DNA"/>
</dbReference>
<keyword evidence="3" id="KW-1185">Reference proteome</keyword>
<dbReference type="Pfam" id="PF01844">
    <property type="entry name" value="HNH"/>
    <property type="match status" value="1"/>
</dbReference>
<dbReference type="InterPro" id="IPR002711">
    <property type="entry name" value="HNH"/>
</dbReference>
<evidence type="ECO:0000313" key="2">
    <source>
        <dbReference type="EMBL" id="MTV47740.1"/>
    </source>
</evidence>
<dbReference type="RefSeq" id="WP_155474814.1">
    <property type="nucleotide sequence ID" value="NZ_WNKU01000001.1"/>
</dbReference>
<feature type="domain" description="HNH nuclease" evidence="1">
    <location>
        <begin position="5"/>
        <end position="62"/>
    </location>
</feature>
<accession>A0A6I3SFC7</accession>
<dbReference type="GO" id="GO:0008270">
    <property type="term" value="F:zinc ion binding"/>
    <property type="evidence" value="ECO:0007669"/>
    <property type="project" value="InterPro"/>
</dbReference>
<dbReference type="GO" id="GO:0004519">
    <property type="term" value="F:endonuclease activity"/>
    <property type="evidence" value="ECO:0007669"/>
    <property type="project" value="InterPro"/>
</dbReference>
<dbReference type="CDD" id="cd00085">
    <property type="entry name" value="HNHc"/>
    <property type="match status" value="1"/>
</dbReference>
<dbReference type="SMART" id="SM00507">
    <property type="entry name" value="HNHc"/>
    <property type="match status" value="1"/>
</dbReference>
<comment type="caution">
    <text evidence="2">The sequence shown here is derived from an EMBL/GenBank/DDBJ whole genome shotgun (WGS) entry which is preliminary data.</text>
</comment>
<gene>
    <name evidence="2" type="ORF">GJ688_01925</name>
</gene>
<dbReference type="AlphaFoldDB" id="A0A6I3SFC7"/>
<evidence type="ECO:0000313" key="3">
    <source>
        <dbReference type="Proteomes" id="UP000430670"/>
    </source>
</evidence>
<sequence length="142" mass="16258">MIGKRKRLKIYEQYNWKCQICGKTVSLETGPHEAALDHLIPRVHGGNHEESNLSLVCRSCNSRRGDNYGHLRLKNIIKRVNSALSESDLDLIEYEMRFGLIDEKDIEKTITDIQVAADQIKDLLARLLPSREVITCKKPLSE</sequence>
<dbReference type="PANTHER" id="PTHR33877:SF2">
    <property type="entry name" value="OS07G0170200 PROTEIN"/>
    <property type="match status" value="1"/>
</dbReference>
<evidence type="ECO:0000259" key="1">
    <source>
        <dbReference type="SMART" id="SM00507"/>
    </source>
</evidence>
<organism evidence="2 3">
    <name type="scientific">Heliobacterium mobile</name>
    <name type="common">Heliobacillus mobilis</name>
    <dbReference type="NCBI Taxonomy" id="28064"/>
    <lineage>
        <taxon>Bacteria</taxon>
        <taxon>Bacillati</taxon>
        <taxon>Bacillota</taxon>
        <taxon>Clostridia</taxon>
        <taxon>Eubacteriales</taxon>
        <taxon>Heliobacteriaceae</taxon>
        <taxon>Heliobacterium</taxon>
    </lineage>
</organism>
<proteinExistence type="predicted"/>
<dbReference type="Proteomes" id="UP000430670">
    <property type="component" value="Unassembled WGS sequence"/>
</dbReference>
<dbReference type="PANTHER" id="PTHR33877">
    <property type="entry name" value="SLL1193 PROTEIN"/>
    <property type="match status" value="1"/>
</dbReference>
<dbReference type="InterPro" id="IPR052892">
    <property type="entry name" value="NA-targeting_endonuclease"/>
</dbReference>
<name>A0A6I3SFC7_HELMO</name>
<dbReference type="OrthoDB" id="9802901at2"/>
<protein>
    <recommendedName>
        <fullName evidence="1">HNH nuclease domain-containing protein</fullName>
    </recommendedName>
</protein>
<dbReference type="GO" id="GO:0003676">
    <property type="term" value="F:nucleic acid binding"/>
    <property type="evidence" value="ECO:0007669"/>
    <property type="project" value="InterPro"/>
</dbReference>
<dbReference type="InterPro" id="IPR003615">
    <property type="entry name" value="HNH_nuc"/>
</dbReference>
<reference evidence="2 3" key="1">
    <citation type="submission" date="2019-11" db="EMBL/GenBank/DDBJ databases">
        <title>Whole-genome sequence of a the green, strictly anaerobic photosynthetic bacterium Heliobacillus mobilis DSM 6151.</title>
        <authorList>
            <person name="Kyndt J.A."/>
            <person name="Meyer T.E."/>
        </authorList>
    </citation>
    <scope>NUCLEOTIDE SEQUENCE [LARGE SCALE GENOMIC DNA]</scope>
    <source>
        <strain evidence="2 3">DSM 6151</strain>
    </source>
</reference>
<dbReference type="Gene3D" id="1.10.30.50">
    <property type="match status" value="1"/>
</dbReference>